<keyword evidence="2" id="KW-0812">Transmembrane</keyword>
<feature type="compositionally biased region" description="Pro residues" evidence="1">
    <location>
        <begin position="76"/>
        <end position="88"/>
    </location>
</feature>
<proteinExistence type="predicted"/>
<feature type="transmembrane region" description="Helical" evidence="2">
    <location>
        <begin position="191"/>
        <end position="210"/>
    </location>
</feature>
<keyword evidence="2" id="KW-0472">Membrane</keyword>
<dbReference type="InterPro" id="IPR036938">
    <property type="entry name" value="PAP2/HPO_sf"/>
</dbReference>
<dbReference type="InterPro" id="IPR000326">
    <property type="entry name" value="PAP2/HPO"/>
</dbReference>
<sequence length="312" mass="32702">MDSEPHPAAEVPACEDNQAPTVAPTQDRSTGRPAHTPRGARSGDHPSRPGTLPPVPGRLTPVPAHAADPAHASAPTPTPAPVPARPPSPVERGYALAARAASSVAVPAALAVLLGAVSWQVADTGPLLGVDRRVRTTVAYLRHHLHSPALDQVAQWLSDLGNAVPAVPALLGAGALAAWRARRVGRRRWWLPVPVAALAALAIPLLVIPAKAYFARPGPFGIPLAPDQLGWYPSGHTSTACIAYGVGALLVGRTLARRARRQLHAVTALAGLGVGAGLIWCDYHWFLDVLAGWSLAGLLLWGLSRWLPHPDR</sequence>
<evidence type="ECO:0000256" key="2">
    <source>
        <dbReference type="SAM" id="Phobius"/>
    </source>
</evidence>
<feature type="compositionally biased region" description="Low complexity" evidence="1">
    <location>
        <begin position="61"/>
        <end position="75"/>
    </location>
</feature>
<dbReference type="EMBL" id="BAAALF010000139">
    <property type="protein sequence ID" value="GAA1260420.1"/>
    <property type="molecule type" value="Genomic_DNA"/>
</dbReference>
<feature type="transmembrane region" description="Helical" evidence="2">
    <location>
        <begin position="286"/>
        <end position="307"/>
    </location>
</feature>
<keyword evidence="5" id="KW-1185">Reference proteome</keyword>
<dbReference type="Gene3D" id="1.20.144.10">
    <property type="entry name" value="Phosphatidic acid phosphatase type 2/haloperoxidase"/>
    <property type="match status" value="1"/>
</dbReference>
<comment type="caution">
    <text evidence="4">The sequence shown here is derived from an EMBL/GenBank/DDBJ whole genome shotgun (WGS) entry which is preliminary data.</text>
</comment>
<dbReference type="Pfam" id="PF01569">
    <property type="entry name" value="PAP2"/>
    <property type="match status" value="1"/>
</dbReference>
<name>A0ABP4HHZ1_9ACTN</name>
<feature type="transmembrane region" description="Helical" evidence="2">
    <location>
        <begin position="100"/>
        <end position="122"/>
    </location>
</feature>
<gene>
    <name evidence="4" type="ORF">GCM10009665_57970</name>
</gene>
<dbReference type="SUPFAM" id="SSF48317">
    <property type="entry name" value="Acid phosphatase/Vanadium-dependent haloperoxidase"/>
    <property type="match status" value="1"/>
</dbReference>
<feature type="region of interest" description="Disordered" evidence="1">
    <location>
        <begin position="1"/>
        <end position="88"/>
    </location>
</feature>
<evidence type="ECO:0000259" key="3">
    <source>
        <dbReference type="SMART" id="SM00014"/>
    </source>
</evidence>
<feature type="transmembrane region" description="Helical" evidence="2">
    <location>
        <begin position="160"/>
        <end position="179"/>
    </location>
</feature>
<evidence type="ECO:0000313" key="4">
    <source>
        <dbReference type="EMBL" id="GAA1260420.1"/>
    </source>
</evidence>
<reference evidence="5" key="1">
    <citation type="journal article" date="2019" name="Int. J. Syst. Evol. Microbiol.">
        <title>The Global Catalogue of Microorganisms (GCM) 10K type strain sequencing project: providing services to taxonomists for standard genome sequencing and annotation.</title>
        <authorList>
            <consortium name="The Broad Institute Genomics Platform"/>
            <consortium name="The Broad Institute Genome Sequencing Center for Infectious Disease"/>
            <person name="Wu L."/>
            <person name="Ma J."/>
        </authorList>
    </citation>
    <scope>NUCLEOTIDE SEQUENCE [LARGE SCALE GENOMIC DNA]</scope>
    <source>
        <strain evidence="5">JCM 13004</strain>
    </source>
</reference>
<protein>
    <recommendedName>
        <fullName evidence="3">Phosphatidic acid phosphatase type 2/haloperoxidase domain-containing protein</fullName>
    </recommendedName>
</protein>
<dbReference type="Proteomes" id="UP001500037">
    <property type="component" value="Unassembled WGS sequence"/>
</dbReference>
<dbReference type="SMART" id="SM00014">
    <property type="entry name" value="acidPPc"/>
    <property type="match status" value="1"/>
</dbReference>
<feature type="compositionally biased region" description="Polar residues" evidence="1">
    <location>
        <begin position="18"/>
        <end position="28"/>
    </location>
</feature>
<evidence type="ECO:0000313" key="5">
    <source>
        <dbReference type="Proteomes" id="UP001500037"/>
    </source>
</evidence>
<accession>A0ABP4HHZ1</accession>
<evidence type="ECO:0000256" key="1">
    <source>
        <dbReference type="SAM" id="MobiDB-lite"/>
    </source>
</evidence>
<organism evidence="4 5">
    <name type="scientific">Kitasatospora nipponensis</name>
    <dbReference type="NCBI Taxonomy" id="258049"/>
    <lineage>
        <taxon>Bacteria</taxon>
        <taxon>Bacillati</taxon>
        <taxon>Actinomycetota</taxon>
        <taxon>Actinomycetes</taxon>
        <taxon>Kitasatosporales</taxon>
        <taxon>Streptomycetaceae</taxon>
        <taxon>Kitasatospora</taxon>
    </lineage>
</organism>
<feature type="transmembrane region" description="Helical" evidence="2">
    <location>
        <begin position="230"/>
        <end position="251"/>
    </location>
</feature>
<keyword evidence="2" id="KW-1133">Transmembrane helix</keyword>
<feature type="transmembrane region" description="Helical" evidence="2">
    <location>
        <begin position="263"/>
        <end position="280"/>
    </location>
</feature>
<feature type="domain" description="Phosphatidic acid phosphatase type 2/haloperoxidase" evidence="3">
    <location>
        <begin position="193"/>
        <end position="304"/>
    </location>
</feature>